<dbReference type="PANTHER" id="PTHR43128:SF31">
    <property type="entry name" value="L-LACTATE DEHYDROGENASE"/>
    <property type="match status" value="1"/>
</dbReference>
<feature type="active site" description="Proton acceptor" evidence="5">
    <location>
        <position position="181"/>
    </location>
</feature>
<keyword evidence="3" id="KW-0597">Phosphoprotein</keyword>
<dbReference type="GO" id="GO:0006089">
    <property type="term" value="P:lactate metabolic process"/>
    <property type="evidence" value="ECO:0007669"/>
    <property type="project" value="TreeGrafter"/>
</dbReference>
<dbReference type="Proteomes" id="UP000218181">
    <property type="component" value="Unassembled WGS sequence"/>
</dbReference>
<dbReference type="Pfam" id="PF02866">
    <property type="entry name" value="Ldh_1_C"/>
    <property type="match status" value="1"/>
</dbReference>
<reference evidence="10 11" key="1">
    <citation type="submission" date="2014-12" db="EMBL/GenBank/DDBJ databases">
        <title>Draft genome sequences of 10 type strains of Lactococcus.</title>
        <authorList>
            <person name="Sun Z."/>
            <person name="Zhong Z."/>
            <person name="Liu W."/>
            <person name="Zhang W."/>
            <person name="Zhang H."/>
        </authorList>
    </citation>
    <scope>NUCLEOTIDE SEQUENCE [LARGE SCALE GENOMIC DNA]</scope>
    <source>
        <strain evidence="10 11">JCM 16395</strain>
    </source>
</reference>
<feature type="binding site" evidence="6">
    <location>
        <position position="101"/>
    </location>
    <ligand>
        <name>NAD(+)</name>
        <dbReference type="ChEBI" id="CHEBI:57540"/>
    </ligand>
</feature>
<evidence type="ECO:0000256" key="1">
    <source>
        <dbReference type="ARBA" id="ARBA00006054"/>
    </source>
</evidence>
<feature type="binding site" evidence="6">
    <location>
        <position position="38"/>
    </location>
    <ligand>
        <name>NAD(+)</name>
        <dbReference type="ChEBI" id="CHEBI:57540"/>
    </ligand>
</feature>
<dbReference type="InterPro" id="IPR001557">
    <property type="entry name" value="L-lactate/malate_DH"/>
</dbReference>
<protein>
    <submittedName>
        <fullName evidence="10">L-lactate/malate dehydrogenase</fullName>
    </submittedName>
</protein>
<dbReference type="PANTHER" id="PTHR43128">
    <property type="entry name" value="L-2-HYDROXYCARBOXYLATE DEHYDROGENASE (NAD(P)(+))"/>
    <property type="match status" value="1"/>
</dbReference>
<dbReference type="Gene3D" id="3.90.110.10">
    <property type="entry name" value="Lactate dehydrogenase/glycoside hydrolase, family 4, C-terminal"/>
    <property type="match status" value="1"/>
</dbReference>
<evidence type="ECO:0000256" key="5">
    <source>
        <dbReference type="PIRSR" id="PIRSR000102-1"/>
    </source>
</evidence>
<dbReference type="EMBL" id="JXJU01000009">
    <property type="protein sequence ID" value="PCR99364.1"/>
    <property type="molecule type" value="Genomic_DNA"/>
</dbReference>
<feature type="binding site" evidence="6">
    <location>
        <begin position="13"/>
        <end position="18"/>
    </location>
    <ligand>
        <name>NAD(+)</name>
        <dbReference type="ChEBI" id="CHEBI:57540"/>
    </ligand>
</feature>
<dbReference type="GO" id="GO:0004459">
    <property type="term" value="F:L-lactate dehydrogenase (NAD+) activity"/>
    <property type="evidence" value="ECO:0007669"/>
    <property type="project" value="InterPro"/>
</dbReference>
<dbReference type="SUPFAM" id="SSF51735">
    <property type="entry name" value="NAD(P)-binding Rossmann-fold domains"/>
    <property type="match status" value="1"/>
</dbReference>
<accession>A0A2A5RJM5</accession>
<comment type="similarity">
    <text evidence="1">Belongs to the LDH/MDH superfamily. LDH family.</text>
</comment>
<proteinExistence type="inferred from homology"/>
<dbReference type="AlphaFoldDB" id="A0A2A5RJM5"/>
<evidence type="ECO:0000313" key="11">
    <source>
        <dbReference type="Proteomes" id="UP000218181"/>
    </source>
</evidence>
<name>A0A2A5RJM5_9LACT</name>
<dbReference type="InterPro" id="IPR001236">
    <property type="entry name" value="Lactate/malate_DH_N"/>
</dbReference>
<dbReference type="STRING" id="1291764.GCA_001311235_01476"/>
<dbReference type="InterPro" id="IPR022383">
    <property type="entry name" value="Lactate/malate_DH_C"/>
</dbReference>
<dbReference type="PIRSF" id="PIRSF000102">
    <property type="entry name" value="Lac_mal_DH"/>
    <property type="match status" value="1"/>
</dbReference>
<dbReference type="PRINTS" id="PR00086">
    <property type="entry name" value="LLDHDRGNASE"/>
</dbReference>
<dbReference type="InterPro" id="IPR015955">
    <property type="entry name" value="Lactate_DH/Glyco_Ohase_4_C"/>
</dbReference>
<evidence type="ECO:0000256" key="3">
    <source>
        <dbReference type="ARBA" id="ARBA00022553"/>
    </source>
</evidence>
<organism evidence="10 11">
    <name type="scientific">Lactococcus fujiensis JCM 16395</name>
    <dbReference type="NCBI Taxonomy" id="1291764"/>
    <lineage>
        <taxon>Bacteria</taxon>
        <taxon>Bacillati</taxon>
        <taxon>Bacillota</taxon>
        <taxon>Bacilli</taxon>
        <taxon>Lactobacillales</taxon>
        <taxon>Streptococcaceae</taxon>
        <taxon>Lactococcus</taxon>
    </lineage>
</organism>
<keyword evidence="11" id="KW-1185">Reference proteome</keyword>
<sequence length="309" mass="33317">MGKFDMRKVGIIGLGHVGATVALDIVQGGFADELVLIDKKSEVAKAEVYDLWDSLALQPYHVKIYAGTYADLKDADIVLSTLGHIDLIKPGGDRFTELRANAPEVKSVSEKLNECGFNGILIATTNPNDVIVDMYSKYLNLPKAHILGTGTYLDTARLKRQVADCLNLDPRTIEGYALGEHGNSQFAAWSTVRIGGQPFVEIAEKKGISLDDIEEATRQGGFAVFNTKGYTNVAIAAATVGLMNLVFSDAKNVAICSHYDADFGSYISTPAIIGKDGVEAVVKLPLSADEMVKLQASANEIQDKIKQFS</sequence>
<dbReference type="PROSITE" id="PS00064">
    <property type="entry name" value="L_LDH"/>
    <property type="match status" value="1"/>
</dbReference>
<keyword evidence="6" id="KW-0520">NAD</keyword>
<keyword evidence="2" id="KW-0021">Allosteric enzyme</keyword>
<evidence type="ECO:0000256" key="6">
    <source>
        <dbReference type="PIRSR" id="PIRSR000102-3"/>
    </source>
</evidence>
<comment type="caution">
    <text evidence="10">The sequence shown here is derived from an EMBL/GenBank/DDBJ whole genome shotgun (WGS) entry which is preliminary data.</text>
</comment>
<evidence type="ECO:0000256" key="2">
    <source>
        <dbReference type="ARBA" id="ARBA00022533"/>
    </source>
</evidence>
<gene>
    <name evidence="10" type="ORF">RT41_GL002005</name>
</gene>
<evidence type="ECO:0000259" key="9">
    <source>
        <dbReference type="Pfam" id="PF02866"/>
    </source>
</evidence>
<dbReference type="InterPro" id="IPR036291">
    <property type="entry name" value="NAD(P)-bd_dom_sf"/>
</dbReference>
<evidence type="ECO:0000256" key="7">
    <source>
        <dbReference type="RuleBase" id="RU003369"/>
    </source>
</evidence>
<keyword evidence="4 7" id="KW-0560">Oxidoreductase</keyword>
<dbReference type="Gene3D" id="3.40.50.720">
    <property type="entry name" value="NAD(P)-binding Rossmann-like Domain"/>
    <property type="match status" value="1"/>
</dbReference>
<feature type="domain" description="Lactate/malate dehydrogenase N-terminal" evidence="8">
    <location>
        <begin position="8"/>
        <end position="148"/>
    </location>
</feature>
<dbReference type="SUPFAM" id="SSF56327">
    <property type="entry name" value="LDH C-terminal domain-like"/>
    <property type="match status" value="1"/>
</dbReference>
<dbReference type="InterPro" id="IPR018177">
    <property type="entry name" value="L-lactate_DH_AS"/>
</dbReference>
<dbReference type="Pfam" id="PF00056">
    <property type="entry name" value="Ldh_1_N"/>
    <property type="match status" value="1"/>
</dbReference>
<evidence type="ECO:0000313" key="10">
    <source>
        <dbReference type="EMBL" id="PCR99364.1"/>
    </source>
</evidence>
<evidence type="ECO:0000259" key="8">
    <source>
        <dbReference type="Pfam" id="PF00056"/>
    </source>
</evidence>
<feature type="domain" description="Lactate/malate dehydrogenase C-terminal" evidence="9">
    <location>
        <begin position="151"/>
        <end position="307"/>
    </location>
</feature>
<evidence type="ECO:0000256" key="4">
    <source>
        <dbReference type="ARBA" id="ARBA00023002"/>
    </source>
</evidence>